<dbReference type="PANTHER" id="PTHR45774">
    <property type="entry name" value="BTB/POZ DOMAIN-CONTAINING"/>
    <property type="match status" value="1"/>
</dbReference>
<accession>A0ABN8NTL2</accession>
<dbReference type="Gene3D" id="3.30.710.10">
    <property type="entry name" value="Potassium Channel Kv1.1, Chain A"/>
    <property type="match status" value="1"/>
</dbReference>
<dbReference type="SUPFAM" id="SSF54695">
    <property type="entry name" value="POZ domain"/>
    <property type="match status" value="1"/>
</dbReference>
<proteinExistence type="predicted"/>
<protein>
    <recommendedName>
        <fullName evidence="1">BTB domain-containing protein</fullName>
    </recommendedName>
</protein>
<dbReference type="InterPro" id="IPR011705">
    <property type="entry name" value="BACK"/>
</dbReference>
<keyword evidence="3" id="KW-1185">Reference proteome</keyword>
<gene>
    <name evidence="2" type="ORF">PLOB_00027949</name>
</gene>
<dbReference type="PANTHER" id="PTHR45774:SF3">
    <property type="entry name" value="BTB (POZ) DOMAIN-CONTAINING 2B-RELATED"/>
    <property type="match status" value="1"/>
</dbReference>
<sequence length="464" mass="53110">MHDLNDLPDLNALPSNLTQRNKRMFNNVLMSDVNFIVKDSETGKKVAIPAHKYVLSIGSPVFYKMFYGDLAEASNSVEVVDADSNSLLELLRFLYSDETNLTAGCVLQVMYLAEKYMVTGLLDECSEFLKNEIDAENAFEVLTQCEHFRDTEELEERCWSIVDLQTRKCLRSQSFLATSERILDVLLRRETLDIYEDELFRAVLFWAEAKCRLRSIDPTAQNVKKAIGGAMSHIRFSCIADKEILNRALESGILDNDACQASRGHTTPRSKRFALEKFNHDFPLRTIVDDSNLCVRQRQGIKPLRCRRLFMNEPPRLFAPYESKHSVSFITDQPVCMYGVRVISSGRKLNDNYAVITKLLNSNRSCNSCVKGTYIVEYGGTEGLPGFDVYFEEPVLIKKGAKYFITIFSPTELDLPQRIGKKDEVHCAGVNFYFPDSTHRQFPELIFHPLAPLWRTNYTEFKPT</sequence>
<dbReference type="Pfam" id="PF00651">
    <property type="entry name" value="BTB"/>
    <property type="match status" value="1"/>
</dbReference>
<name>A0ABN8NTL2_9CNID</name>
<dbReference type="SMART" id="SM00225">
    <property type="entry name" value="BTB"/>
    <property type="match status" value="1"/>
</dbReference>
<dbReference type="InterPro" id="IPR038648">
    <property type="entry name" value="PHR_sf"/>
</dbReference>
<organism evidence="2 3">
    <name type="scientific">Porites lobata</name>
    <dbReference type="NCBI Taxonomy" id="104759"/>
    <lineage>
        <taxon>Eukaryota</taxon>
        <taxon>Metazoa</taxon>
        <taxon>Cnidaria</taxon>
        <taxon>Anthozoa</taxon>
        <taxon>Hexacorallia</taxon>
        <taxon>Scleractinia</taxon>
        <taxon>Fungiina</taxon>
        <taxon>Poritidae</taxon>
        <taxon>Porites</taxon>
    </lineage>
</organism>
<dbReference type="Gene3D" id="2.60.120.820">
    <property type="entry name" value="PHR domain"/>
    <property type="match status" value="1"/>
</dbReference>
<dbReference type="Gene3D" id="1.25.40.420">
    <property type="match status" value="1"/>
</dbReference>
<dbReference type="InterPro" id="IPR000210">
    <property type="entry name" value="BTB/POZ_dom"/>
</dbReference>
<dbReference type="Proteomes" id="UP001159405">
    <property type="component" value="Unassembled WGS sequence"/>
</dbReference>
<dbReference type="Pfam" id="PF07707">
    <property type="entry name" value="BACK"/>
    <property type="match status" value="1"/>
</dbReference>
<dbReference type="EMBL" id="CALNXK010000034">
    <property type="protein sequence ID" value="CAH3120491.1"/>
    <property type="molecule type" value="Genomic_DNA"/>
</dbReference>
<comment type="caution">
    <text evidence="2">The sequence shown here is derived from an EMBL/GenBank/DDBJ whole genome shotgun (WGS) entry which is preliminary data.</text>
</comment>
<feature type="domain" description="BTB" evidence="1">
    <location>
        <begin position="31"/>
        <end position="103"/>
    </location>
</feature>
<dbReference type="InterPro" id="IPR011333">
    <property type="entry name" value="SKP1/BTB/POZ_sf"/>
</dbReference>
<reference evidence="2 3" key="1">
    <citation type="submission" date="2022-05" db="EMBL/GenBank/DDBJ databases">
        <authorList>
            <consortium name="Genoscope - CEA"/>
            <person name="William W."/>
        </authorList>
    </citation>
    <scope>NUCLEOTIDE SEQUENCE [LARGE SCALE GENOMIC DNA]</scope>
</reference>
<dbReference type="PROSITE" id="PS50097">
    <property type="entry name" value="BTB"/>
    <property type="match status" value="1"/>
</dbReference>
<evidence type="ECO:0000313" key="2">
    <source>
        <dbReference type="EMBL" id="CAH3120491.1"/>
    </source>
</evidence>
<evidence type="ECO:0000259" key="1">
    <source>
        <dbReference type="PROSITE" id="PS50097"/>
    </source>
</evidence>
<evidence type="ECO:0000313" key="3">
    <source>
        <dbReference type="Proteomes" id="UP001159405"/>
    </source>
</evidence>